<dbReference type="PROSITE" id="PS50878">
    <property type="entry name" value="RT_POL"/>
    <property type="match status" value="1"/>
</dbReference>
<sequence length="1535" mass="175255">MRRTRGRPVGGSNAQGSSNEQGNNHEQDLAGIVAQLQRQLQEQQQTIDRLTANNQRGGGEGGNAGNNQGVGNGAPRREPLMITWRKIKPADFEGGPDPLAAQGWLKTIEGIANGLELADNDKVRCASYSLTMDARIWWETVETRYNVAQMTWEQFKEEFTNQYFNASVTRKYQDELQNLRQGTMDVATLATQFQRLLRICPTAAPTERDKVKLFLKALRKDIAVHLENGNQTPATLVDCVLIASQKEYYLPTDPVPAQSQPVPLQPQNQPQGYTSNSKNNKKRSFKSSNGKGAGHHQERQNKQMKFPQCANCGRNHPGQCRLGSRACFTCGLEGHMFRDCPRKNQQGYQITQMPRNPAPSAVVHNMQAYLEGPSIQQGRLEAPPEAPVARVFTISKEEASINPGVVTGQILVLNRYANVLFDTGATHSFVSLEFARPLATCQDKLDYKFTTALPSGEIMLSTHWLRAVPMSIAERELFVDLIVLNMKDYDVILGMDFLQKYNASIICRKRIVSFVPAGSDPFLFLGEPKRSGKVMISALQAGRLIRGGCEAFLAHVVDKNSGEPMQLSEVPVVEGYSDVFPEDLSGLPPSREIEFEIELLPGTAPISRAPYRMAPAELQELHKQLQELLEKGFIRPSYSPWGAPVLFVKKKDGTMRLCIDYRELNKVTIKNRYPLPRIDDLFDQLKGAVIFSKIDLRSGYHQLRIKEGDTPKTAFRSRYGHYEFVVMPFGLTNAPAAFMDLMNRVFREFLDKFVIVFIDDILIYSKSKEEHEEHLREVLETLRKHKLYAKFSKCEFWLDQVAFLGHIVSKQGVSVDPSKVAAVRDWSRPKNAKEVRSFLGLAGYYRKFVEGFSAIALPLTTLTRKGKKFEWTDHCEKSFQELKNRLTSAPVLALPEGNEGFVIYTDASKMGLGAVLMQNERVIAYASRQLKEYETNYPTHDLELAAVIHALKIWRHYLYGVQCKIFTDHKSLKYIFTQKDLNMRQRRWLELVKDYDCEILYHPGKANKVADALSRKSSATLMVMRVMDPKLRKEIEDFELEIVNGRLAAMTVTPSIFEDMAMKQELDPELVKLKECVKEGKCPDFRLDESGRLLLQNRVCIPDVEGLRKQVMKEAHETPFTMHPGSTKMYHDLKKNFWWSGMKKDVAKFVQSCLTCQQVKAEHQRPGGELQPIQIPEWKWDEISMDFIMGLPKTTGGYDAIWIIVDRLTKSAHFIPISASISLEKLAKLYIQEIVRLHGVPKSIISDRDSRFTSHFWKCVQQSLGTKLKFSTAFHPQTDGQTERTNQILEDMLRACALDFQGGWVKYLSLAEFAYNNSYQATIGMAPYEALYGRRCRSPISWYETGEKKILEEELQGRTELIDETSEAIKTIRQRIESAQCRQKSYADVRRRPLEFEVGDFVFVKIAPMKGVMRFGKKGKLSPRFTGPYEITRRVGKVAYELALPEKFSGIHNVFHVSMLRKYFADPEHVLIPPTIEVQNDLSYEEKPVQILDREVRRLRNKEIALVKVLWRNDKVEEATWEVEDDMRRRYPELF</sequence>
<keyword evidence="9" id="KW-0378">Hydrolase</keyword>
<dbReference type="InterPro" id="IPR001878">
    <property type="entry name" value="Znf_CCHC"/>
</dbReference>
<evidence type="ECO:0000259" key="20">
    <source>
        <dbReference type="PROSITE" id="PS50994"/>
    </source>
</evidence>
<dbReference type="GO" id="GO:0006508">
    <property type="term" value="P:proteolysis"/>
    <property type="evidence" value="ECO:0007669"/>
    <property type="project" value="UniProtKB-KW"/>
</dbReference>
<dbReference type="InterPro" id="IPR050951">
    <property type="entry name" value="Retrovirus_Pol_polyprotein"/>
</dbReference>
<dbReference type="PROSITE" id="PS50158">
    <property type="entry name" value="ZF_CCHC"/>
    <property type="match status" value="1"/>
</dbReference>
<feature type="compositionally biased region" description="Polar residues" evidence="17">
    <location>
        <begin position="12"/>
        <end position="22"/>
    </location>
</feature>
<feature type="region of interest" description="Disordered" evidence="17">
    <location>
        <begin position="52"/>
        <end position="76"/>
    </location>
</feature>
<keyword evidence="14" id="KW-0238">DNA-binding</keyword>
<organism evidence="21 22">
    <name type="scientific">Cuscuta epithymum</name>
    <dbReference type="NCBI Taxonomy" id="186058"/>
    <lineage>
        <taxon>Eukaryota</taxon>
        <taxon>Viridiplantae</taxon>
        <taxon>Streptophyta</taxon>
        <taxon>Embryophyta</taxon>
        <taxon>Tracheophyta</taxon>
        <taxon>Spermatophyta</taxon>
        <taxon>Magnoliopsida</taxon>
        <taxon>eudicotyledons</taxon>
        <taxon>Gunneridae</taxon>
        <taxon>Pentapetalae</taxon>
        <taxon>asterids</taxon>
        <taxon>lamiids</taxon>
        <taxon>Solanales</taxon>
        <taxon>Convolvulaceae</taxon>
        <taxon>Cuscuteae</taxon>
        <taxon>Cuscuta</taxon>
        <taxon>Cuscuta subgen. Cuscuta</taxon>
    </lineage>
</organism>
<evidence type="ECO:0000256" key="6">
    <source>
        <dbReference type="ARBA" id="ARBA00022723"/>
    </source>
</evidence>
<evidence type="ECO:0000256" key="13">
    <source>
        <dbReference type="ARBA" id="ARBA00022932"/>
    </source>
</evidence>
<feature type="compositionally biased region" description="Gly residues" evidence="17">
    <location>
        <begin position="56"/>
        <end position="72"/>
    </location>
</feature>
<dbReference type="EMBL" id="CAMAPF010000030">
    <property type="protein sequence ID" value="CAH9076172.1"/>
    <property type="molecule type" value="Genomic_DNA"/>
</dbReference>
<keyword evidence="3" id="KW-0808">Transferase</keyword>
<dbReference type="EC" id="2.7.7.49" evidence="1"/>
<evidence type="ECO:0000256" key="7">
    <source>
        <dbReference type="ARBA" id="ARBA00022750"/>
    </source>
</evidence>
<evidence type="ECO:0000256" key="11">
    <source>
        <dbReference type="ARBA" id="ARBA00022908"/>
    </source>
</evidence>
<dbReference type="InterPro" id="IPR041373">
    <property type="entry name" value="RT_RNaseH"/>
</dbReference>
<dbReference type="InterPro" id="IPR036397">
    <property type="entry name" value="RNaseH_sf"/>
</dbReference>
<evidence type="ECO:0000256" key="10">
    <source>
        <dbReference type="ARBA" id="ARBA00022842"/>
    </source>
</evidence>
<evidence type="ECO:0000256" key="17">
    <source>
        <dbReference type="SAM" id="MobiDB-lite"/>
    </source>
</evidence>
<keyword evidence="11" id="KW-0229">DNA integration</keyword>
<dbReference type="InterPro" id="IPR043502">
    <property type="entry name" value="DNA/RNA_pol_sf"/>
</dbReference>
<feature type="domain" description="Reverse transcriptase" evidence="19">
    <location>
        <begin position="629"/>
        <end position="808"/>
    </location>
</feature>
<keyword evidence="13" id="KW-0239">DNA-directed DNA polymerase</keyword>
<dbReference type="Pfam" id="PF17921">
    <property type="entry name" value="Integrase_H2C2"/>
    <property type="match status" value="1"/>
</dbReference>
<evidence type="ECO:0000313" key="22">
    <source>
        <dbReference type="Proteomes" id="UP001152523"/>
    </source>
</evidence>
<proteinExistence type="predicted"/>
<evidence type="ECO:0000256" key="2">
    <source>
        <dbReference type="ARBA" id="ARBA00022670"/>
    </source>
</evidence>
<evidence type="ECO:0000313" key="21">
    <source>
        <dbReference type="EMBL" id="CAH9076172.1"/>
    </source>
</evidence>
<dbReference type="InterPro" id="IPR056924">
    <property type="entry name" value="SH3_Tf2-1"/>
</dbReference>
<dbReference type="FunFam" id="3.30.70.270:FF:000020">
    <property type="entry name" value="Transposon Tf2-6 polyprotein-like Protein"/>
    <property type="match status" value="1"/>
</dbReference>
<gene>
    <name evidence="21" type="ORF">CEPIT_LOCUS5791</name>
</gene>
<dbReference type="FunFam" id="1.10.340.70:FF:000001">
    <property type="entry name" value="Retrovirus-related Pol polyprotein from transposon gypsy-like Protein"/>
    <property type="match status" value="1"/>
</dbReference>
<dbReference type="SUPFAM" id="SSF56672">
    <property type="entry name" value="DNA/RNA polymerases"/>
    <property type="match status" value="1"/>
</dbReference>
<keyword evidence="2" id="KW-0645">Protease</keyword>
<dbReference type="PANTHER" id="PTHR37984">
    <property type="entry name" value="PROTEIN CBG26694"/>
    <property type="match status" value="1"/>
</dbReference>
<dbReference type="Pfam" id="PF03732">
    <property type="entry name" value="Retrotrans_gag"/>
    <property type="match status" value="1"/>
</dbReference>
<dbReference type="Gene3D" id="2.40.70.10">
    <property type="entry name" value="Acid Proteases"/>
    <property type="match status" value="1"/>
</dbReference>
<dbReference type="CDD" id="cd00303">
    <property type="entry name" value="retropepsin_like"/>
    <property type="match status" value="1"/>
</dbReference>
<dbReference type="GO" id="GO:0003964">
    <property type="term" value="F:RNA-directed DNA polymerase activity"/>
    <property type="evidence" value="ECO:0007669"/>
    <property type="project" value="UniProtKB-KW"/>
</dbReference>
<dbReference type="GO" id="GO:0003887">
    <property type="term" value="F:DNA-directed DNA polymerase activity"/>
    <property type="evidence" value="ECO:0007669"/>
    <property type="project" value="UniProtKB-KW"/>
</dbReference>
<evidence type="ECO:0000256" key="4">
    <source>
        <dbReference type="ARBA" id="ARBA00022695"/>
    </source>
</evidence>
<dbReference type="CDD" id="cd01647">
    <property type="entry name" value="RT_LTR"/>
    <property type="match status" value="1"/>
</dbReference>
<dbReference type="SUPFAM" id="SSF53098">
    <property type="entry name" value="Ribonuclease H-like"/>
    <property type="match status" value="1"/>
</dbReference>
<dbReference type="GO" id="GO:0004190">
    <property type="term" value="F:aspartic-type endopeptidase activity"/>
    <property type="evidence" value="ECO:0007669"/>
    <property type="project" value="UniProtKB-KW"/>
</dbReference>
<keyword evidence="15" id="KW-0233">DNA recombination</keyword>
<evidence type="ECO:0000259" key="18">
    <source>
        <dbReference type="PROSITE" id="PS50158"/>
    </source>
</evidence>
<evidence type="ECO:0000259" key="19">
    <source>
        <dbReference type="PROSITE" id="PS50878"/>
    </source>
</evidence>
<keyword evidence="8" id="KW-0255">Endonuclease</keyword>
<dbReference type="InterPro" id="IPR001969">
    <property type="entry name" value="Aspartic_peptidase_AS"/>
</dbReference>
<accession>A0AAV0CJD1</accession>
<evidence type="ECO:0000256" key="14">
    <source>
        <dbReference type="ARBA" id="ARBA00023125"/>
    </source>
</evidence>
<dbReference type="SUPFAM" id="SSF50630">
    <property type="entry name" value="Acid proteases"/>
    <property type="match status" value="1"/>
</dbReference>
<keyword evidence="16" id="KW-0862">Zinc</keyword>
<keyword evidence="4" id="KW-0548">Nucleotidyltransferase</keyword>
<evidence type="ECO:0000256" key="15">
    <source>
        <dbReference type="ARBA" id="ARBA00023172"/>
    </source>
</evidence>
<dbReference type="Gene3D" id="4.10.60.10">
    <property type="entry name" value="Zinc finger, CCHC-type"/>
    <property type="match status" value="1"/>
</dbReference>
<evidence type="ECO:0000256" key="12">
    <source>
        <dbReference type="ARBA" id="ARBA00022918"/>
    </source>
</evidence>
<dbReference type="Gene3D" id="3.10.10.10">
    <property type="entry name" value="HIV Type 1 Reverse Transcriptase, subunit A, domain 1"/>
    <property type="match status" value="1"/>
</dbReference>
<dbReference type="GO" id="GO:0015074">
    <property type="term" value="P:DNA integration"/>
    <property type="evidence" value="ECO:0007669"/>
    <property type="project" value="UniProtKB-KW"/>
</dbReference>
<feature type="compositionally biased region" description="Low complexity" evidence="17">
    <location>
        <begin position="258"/>
        <end position="278"/>
    </location>
</feature>
<keyword evidence="12" id="KW-0695">RNA-directed DNA polymerase</keyword>
<feature type="region of interest" description="Disordered" evidence="17">
    <location>
        <begin position="1"/>
        <end position="30"/>
    </location>
</feature>
<dbReference type="Gene3D" id="3.30.420.10">
    <property type="entry name" value="Ribonuclease H-like superfamily/Ribonuclease H"/>
    <property type="match status" value="1"/>
</dbReference>
<evidence type="ECO:0000256" key="9">
    <source>
        <dbReference type="ARBA" id="ARBA00022801"/>
    </source>
</evidence>
<dbReference type="Pfam" id="PF08284">
    <property type="entry name" value="RVP_2"/>
    <property type="match status" value="1"/>
</dbReference>
<dbReference type="InterPro" id="IPR000477">
    <property type="entry name" value="RT_dom"/>
</dbReference>
<dbReference type="PANTHER" id="PTHR37984:SF5">
    <property type="entry name" value="PROTEIN NYNRIN-LIKE"/>
    <property type="match status" value="1"/>
</dbReference>
<evidence type="ECO:0000256" key="8">
    <source>
        <dbReference type="ARBA" id="ARBA00022759"/>
    </source>
</evidence>
<dbReference type="GO" id="GO:0008270">
    <property type="term" value="F:zinc ion binding"/>
    <property type="evidence" value="ECO:0007669"/>
    <property type="project" value="UniProtKB-KW"/>
</dbReference>
<dbReference type="GO" id="GO:0003677">
    <property type="term" value="F:DNA binding"/>
    <property type="evidence" value="ECO:0007669"/>
    <property type="project" value="UniProtKB-KW"/>
</dbReference>
<dbReference type="Pfam" id="PF24626">
    <property type="entry name" value="SH3_Tf2-1"/>
    <property type="match status" value="1"/>
</dbReference>
<dbReference type="Pfam" id="PF00078">
    <property type="entry name" value="RVT_1"/>
    <property type="match status" value="1"/>
</dbReference>
<evidence type="ECO:0000256" key="5">
    <source>
        <dbReference type="ARBA" id="ARBA00022722"/>
    </source>
</evidence>
<feature type="region of interest" description="Disordered" evidence="17">
    <location>
        <begin position="252"/>
        <end position="301"/>
    </location>
</feature>
<dbReference type="Gene3D" id="3.30.70.270">
    <property type="match status" value="2"/>
</dbReference>
<dbReference type="FunFam" id="3.10.20.370:FF:000001">
    <property type="entry name" value="Retrovirus-related Pol polyprotein from transposon 17.6-like protein"/>
    <property type="match status" value="1"/>
</dbReference>
<keyword evidence="7" id="KW-0064">Aspartyl protease</keyword>
<dbReference type="InterPro" id="IPR012337">
    <property type="entry name" value="RNaseH-like_sf"/>
</dbReference>
<protein>
    <recommendedName>
        <fullName evidence="1">RNA-directed DNA polymerase</fullName>
        <ecNumber evidence="1">2.7.7.49</ecNumber>
    </recommendedName>
</protein>
<comment type="caution">
    <text evidence="21">The sequence shown here is derived from an EMBL/GenBank/DDBJ whole genome shotgun (WGS) entry which is preliminary data.</text>
</comment>
<evidence type="ECO:0000256" key="3">
    <source>
        <dbReference type="ARBA" id="ARBA00022679"/>
    </source>
</evidence>
<dbReference type="Proteomes" id="UP001152523">
    <property type="component" value="Unassembled WGS sequence"/>
</dbReference>
<dbReference type="InterPro" id="IPR021109">
    <property type="entry name" value="Peptidase_aspartic_dom_sf"/>
</dbReference>
<dbReference type="GO" id="GO:0004519">
    <property type="term" value="F:endonuclease activity"/>
    <property type="evidence" value="ECO:0007669"/>
    <property type="project" value="UniProtKB-KW"/>
</dbReference>
<reference evidence="21" key="1">
    <citation type="submission" date="2022-07" db="EMBL/GenBank/DDBJ databases">
        <authorList>
            <person name="Macas J."/>
            <person name="Novak P."/>
            <person name="Neumann P."/>
        </authorList>
    </citation>
    <scope>NUCLEOTIDE SEQUENCE</scope>
</reference>
<dbReference type="PROSITE" id="PS00141">
    <property type="entry name" value="ASP_PROTEASE"/>
    <property type="match status" value="1"/>
</dbReference>
<dbReference type="CDD" id="cd09274">
    <property type="entry name" value="RNase_HI_RT_Ty3"/>
    <property type="match status" value="1"/>
</dbReference>
<evidence type="ECO:0000256" key="16">
    <source>
        <dbReference type="PROSITE-ProRule" id="PRU00047"/>
    </source>
</evidence>
<dbReference type="Gene3D" id="3.10.20.370">
    <property type="match status" value="1"/>
</dbReference>
<keyword evidence="10" id="KW-0460">Magnesium</keyword>
<evidence type="ECO:0000256" key="1">
    <source>
        <dbReference type="ARBA" id="ARBA00012493"/>
    </source>
</evidence>
<feature type="domain" description="Integrase catalytic" evidence="20">
    <location>
        <begin position="1168"/>
        <end position="1335"/>
    </location>
</feature>
<dbReference type="SMART" id="SM00343">
    <property type="entry name" value="ZnF_C2HC"/>
    <property type="match status" value="1"/>
</dbReference>
<dbReference type="InterPro" id="IPR043128">
    <property type="entry name" value="Rev_trsase/Diguanyl_cyclase"/>
</dbReference>
<dbReference type="Gene3D" id="1.10.340.70">
    <property type="match status" value="1"/>
</dbReference>
<dbReference type="GO" id="GO:0006310">
    <property type="term" value="P:DNA recombination"/>
    <property type="evidence" value="ECO:0007669"/>
    <property type="project" value="UniProtKB-KW"/>
</dbReference>
<dbReference type="PROSITE" id="PS50994">
    <property type="entry name" value="INTEGRASE"/>
    <property type="match status" value="1"/>
</dbReference>
<name>A0AAV0CJD1_9ASTE</name>
<dbReference type="Pfam" id="PF17917">
    <property type="entry name" value="RT_RNaseH"/>
    <property type="match status" value="1"/>
</dbReference>
<keyword evidence="16" id="KW-0863">Zinc-finger</keyword>
<feature type="domain" description="CCHC-type" evidence="18">
    <location>
        <begin position="327"/>
        <end position="342"/>
    </location>
</feature>
<dbReference type="InterPro" id="IPR005162">
    <property type="entry name" value="Retrotrans_gag_dom"/>
</dbReference>
<keyword evidence="5" id="KW-0540">Nuclease</keyword>
<keyword evidence="22" id="KW-1185">Reference proteome</keyword>
<dbReference type="InterPro" id="IPR041588">
    <property type="entry name" value="Integrase_H2C2"/>
</dbReference>
<dbReference type="InterPro" id="IPR001584">
    <property type="entry name" value="Integrase_cat-core"/>
</dbReference>
<keyword evidence="6" id="KW-0479">Metal-binding</keyword>